<evidence type="ECO:0000313" key="2">
    <source>
        <dbReference type="EMBL" id="KAL0455353.1"/>
    </source>
</evidence>
<feature type="signal peptide" evidence="1">
    <location>
        <begin position="1"/>
        <end position="20"/>
    </location>
</feature>
<organism evidence="2">
    <name type="scientific">Sesamum latifolium</name>
    <dbReference type="NCBI Taxonomy" id="2727402"/>
    <lineage>
        <taxon>Eukaryota</taxon>
        <taxon>Viridiplantae</taxon>
        <taxon>Streptophyta</taxon>
        <taxon>Embryophyta</taxon>
        <taxon>Tracheophyta</taxon>
        <taxon>Spermatophyta</taxon>
        <taxon>Magnoliopsida</taxon>
        <taxon>eudicotyledons</taxon>
        <taxon>Gunneridae</taxon>
        <taxon>Pentapetalae</taxon>
        <taxon>asterids</taxon>
        <taxon>lamiids</taxon>
        <taxon>Lamiales</taxon>
        <taxon>Pedaliaceae</taxon>
        <taxon>Sesamum</taxon>
    </lineage>
</organism>
<evidence type="ECO:0008006" key="3">
    <source>
        <dbReference type="Google" id="ProtNLM"/>
    </source>
</evidence>
<dbReference type="PANTHER" id="PTHR33116">
    <property type="entry name" value="REVERSE TRANSCRIPTASE ZINC-BINDING DOMAIN-CONTAINING PROTEIN-RELATED-RELATED"/>
    <property type="match status" value="1"/>
</dbReference>
<accession>A0AAW2XMH9</accession>
<dbReference type="PANTHER" id="PTHR33116:SF76">
    <property type="entry name" value="DUF4283 DOMAIN-CONTAINING PROTEIN"/>
    <property type="match status" value="1"/>
</dbReference>
<feature type="chain" id="PRO_5043800348" description="Reverse transcriptase domain-containing protein" evidence="1">
    <location>
        <begin position="21"/>
        <end position="116"/>
    </location>
</feature>
<keyword evidence="1" id="KW-0732">Signal</keyword>
<reference evidence="2" key="2">
    <citation type="journal article" date="2024" name="Plant">
        <title>Genomic evolution and insights into agronomic trait innovations of Sesamum species.</title>
        <authorList>
            <person name="Miao H."/>
            <person name="Wang L."/>
            <person name="Qu L."/>
            <person name="Liu H."/>
            <person name="Sun Y."/>
            <person name="Le M."/>
            <person name="Wang Q."/>
            <person name="Wei S."/>
            <person name="Zheng Y."/>
            <person name="Lin W."/>
            <person name="Duan Y."/>
            <person name="Cao H."/>
            <person name="Xiong S."/>
            <person name="Wang X."/>
            <person name="Wei L."/>
            <person name="Li C."/>
            <person name="Ma Q."/>
            <person name="Ju M."/>
            <person name="Zhao R."/>
            <person name="Li G."/>
            <person name="Mu C."/>
            <person name="Tian Q."/>
            <person name="Mei H."/>
            <person name="Zhang T."/>
            <person name="Gao T."/>
            <person name="Zhang H."/>
        </authorList>
    </citation>
    <scope>NUCLEOTIDE SEQUENCE</scope>
    <source>
        <strain evidence="2">KEN1</strain>
    </source>
</reference>
<dbReference type="EMBL" id="JACGWN010000003">
    <property type="protein sequence ID" value="KAL0455353.1"/>
    <property type="molecule type" value="Genomic_DNA"/>
</dbReference>
<sequence>MKLFNLCFAYDLLLFCEVEEQSVTLFQDALRVFADLSGLHANVNKSQLILSKSASPVRQQLLTVLGFHEGVLPVRYLGLPLISSRLTIDDCKPLLVKVDERLQGWSSLRLSFAARV</sequence>
<dbReference type="AlphaFoldDB" id="A0AAW2XMH9"/>
<evidence type="ECO:0000256" key="1">
    <source>
        <dbReference type="SAM" id="SignalP"/>
    </source>
</evidence>
<reference evidence="2" key="1">
    <citation type="submission" date="2020-06" db="EMBL/GenBank/DDBJ databases">
        <authorList>
            <person name="Li T."/>
            <person name="Hu X."/>
            <person name="Zhang T."/>
            <person name="Song X."/>
            <person name="Zhang H."/>
            <person name="Dai N."/>
            <person name="Sheng W."/>
            <person name="Hou X."/>
            <person name="Wei L."/>
        </authorList>
    </citation>
    <scope>NUCLEOTIDE SEQUENCE</scope>
    <source>
        <strain evidence="2">KEN1</strain>
        <tissue evidence="2">Leaf</tissue>
    </source>
</reference>
<name>A0AAW2XMH9_9LAMI</name>
<comment type="caution">
    <text evidence="2">The sequence shown here is derived from an EMBL/GenBank/DDBJ whole genome shotgun (WGS) entry which is preliminary data.</text>
</comment>
<gene>
    <name evidence="2" type="ORF">Slati_0874500</name>
</gene>
<proteinExistence type="predicted"/>
<protein>
    <recommendedName>
        <fullName evidence="3">Reverse transcriptase domain-containing protein</fullName>
    </recommendedName>
</protein>